<evidence type="ECO:0000313" key="2">
    <source>
        <dbReference type="Proteomes" id="UP001352852"/>
    </source>
</evidence>
<reference evidence="1 2" key="1">
    <citation type="submission" date="2021-06" db="EMBL/GenBank/DDBJ databases">
        <authorList>
            <person name="Palmer J.M."/>
        </authorList>
    </citation>
    <scope>NUCLEOTIDE SEQUENCE [LARGE SCALE GENOMIC DNA]</scope>
    <source>
        <strain evidence="1 2">CL_MEX2019</strain>
        <tissue evidence="1">Muscle</tissue>
    </source>
</reference>
<protein>
    <recommendedName>
        <fullName evidence="3">FA core complex associated protein 100</fullName>
    </recommendedName>
</protein>
<organism evidence="1 2">
    <name type="scientific">Characodon lateralis</name>
    <dbReference type="NCBI Taxonomy" id="208331"/>
    <lineage>
        <taxon>Eukaryota</taxon>
        <taxon>Metazoa</taxon>
        <taxon>Chordata</taxon>
        <taxon>Craniata</taxon>
        <taxon>Vertebrata</taxon>
        <taxon>Euteleostomi</taxon>
        <taxon>Actinopterygii</taxon>
        <taxon>Neopterygii</taxon>
        <taxon>Teleostei</taxon>
        <taxon>Neoteleostei</taxon>
        <taxon>Acanthomorphata</taxon>
        <taxon>Ovalentaria</taxon>
        <taxon>Atherinomorphae</taxon>
        <taxon>Cyprinodontiformes</taxon>
        <taxon>Goodeidae</taxon>
        <taxon>Characodon</taxon>
    </lineage>
</organism>
<dbReference type="InterPro" id="IPR029251">
    <property type="entry name" value="Faap100"/>
</dbReference>
<comment type="caution">
    <text evidence="1">The sequence shown here is derived from an EMBL/GenBank/DDBJ whole genome shotgun (WGS) entry which is preliminary data.</text>
</comment>
<evidence type="ECO:0000313" key="1">
    <source>
        <dbReference type="EMBL" id="MED6267518.1"/>
    </source>
</evidence>
<gene>
    <name evidence="1" type="ORF">CHARACLAT_013073</name>
</gene>
<dbReference type="Pfam" id="PF15146">
    <property type="entry name" value="FANCAA"/>
    <property type="match status" value="1"/>
</dbReference>
<dbReference type="EMBL" id="JAHUTJ010009122">
    <property type="protein sequence ID" value="MED6267518.1"/>
    <property type="molecule type" value="Genomic_DNA"/>
</dbReference>
<dbReference type="Proteomes" id="UP001352852">
    <property type="component" value="Unassembled WGS sequence"/>
</dbReference>
<evidence type="ECO:0008006" key="3">
    <source>
        <dbReference type="Google" id="ProtNLM"/>
    </source>
</evidence>
<keyword evidence="2" id="KW-1185">Reference proteome</keyword>
<dbReference type="PANTHER" id="PTHR14890:SF1">
    <property type="entry name" value="FANCONI ANEMIA CORE COMPLEX-ASSOCIATED PROTEIN 100"/>
    <property type="match status" value="1"/>
</dbReference>
<proteinExistence type="predicted"/>
<name>A0ABU7CXA6_9TELE</name>
<dbReference type="PANTHER" id="PTHR14890">
    <property type="entry name" value="FANCONI ANEMIA CORE COMPLEX-ASSOCIATED PROTEIN 100"/>
    <property type="match status" value="1"/>
</dbReference>
<sequence length="844" mass="90030">MMEGRCAAESWAEFGCLLKSGTPLVRCGLGTDVFISTGSEEIFVFTALKRNLKAVLQLPAPVRDLVVSRDTQLLFVACSSGIYCVNLQLLLHSASTDAGSGPAELKISSEFLLVVADGVSSLLLVGSVLLTLCQTDSSWLLTLYKTPEQSQSNHCDVLSSFFLPLVSPSVQGDTQSKSVLICVYFSDMTPSSSCAAASDGCSSGSHFLLQAVLFKHLFGVEAALSKSPVILCGLPDGRLCFLPMRIPGSRLRILHSLEQPVVFIGASAVMETDAGGAGCLIALGKQGRVLLIRADRAGSERGGSIAGFTERCVPGPVECACVGKSCLYYSTGSDLLMLGLSEGSAGKGQDEGASRWSDAALYRPVSLNVSGVIALDQPTCSAAGEVQLLSLSVRGRLQKISLPVRRQEEGMSKLPSSQVGRSVGDLLSAIGDVCERASVLKTVIRSKNQILKQLNQVVNISFLLTDSAKTEDRLIRCYALVRWSRLLQKDSLGLTCVVENLSPYVLERGWTLSIMVLPLSCSPKAREETCSANFSFPFRRLCPGESLEVSLPVAAAGDASFPVTVTCSLIFSVWSFLGGDGSTTFPDLHNGCFSLPLNTLTVDWLHALRVISPTSAQKTVTSHSGSNPADIIQAFISSHQNRVRGGDGASRPDQYYASVRVSSELLRDALRLQRHDSDSNGSKLASQSSCVSLLEWLLSAGCGGVKMGHSGDQTGISSSVVCGHAPNKATVKLTAKEVNFEEESPGKESLVSVEVQVESSSVAAVCGLHHAMLRRIQMLLQKAPQKACSFSEVQISALRRTLQQAESQQGQISEALSVAMSPGQTHRILLRVYQQLRDSPVLVV</sequence>
<accession>A0ABU7CXA6</accession>